<reference evidence="1 2" key="1">
    <citation type="journal article" date="2012" name="BMC Genomics">
        <title>Tools to kill: Genome of one of the most destructive plant pathogenic fungi Macrophomina phaseolina.</title>
        <authorList>
            <person name="Islam M.S."/>
            <person name="Haque M.S."/>
            <person name="Islam M.M."/>
            <person name="Emdad E.M."/>
            <person name="Halim A."/>
            <person name="Hossen Q.M.M."/>
            <person name="Hossain M.Z."/>
            <person name="Ahmed B."/>
            <person name="Rahim S."/>
            <person name="Rahman M.S."/>
            <person name="Alam M.M."/>
            <person name="Hou S."/>
            <person name="Wan X."/>
            <person name="Saito J.A."/>
            <person name="Alam M."/>
        </authorList>
    </citation>
    <scope>NUCLEOTIDE SEQUENCE [LARGE SCALE GENOMIC DNA]</scope>
    <source>
        <strain evidence="1 2">MS6</strain>
    </source>
</reference>
<evidence type="ECO:0000313" key="2">
    <source>
        <dbReference type="Proteomes" id="UP000007129"/>
    </source>
</evidence>
<dbReference type="AlphaFoldDB" id="K2RB96"/>
<gene>
    <name evidence="1" type="ORF">MPH_02932</name>
</gene>
<evidence type="ECO:0000313" key="1">
    <source>
        <dbReference type="EMBL" id="EKG19786.1"/>
    </source>
</evidence>
<dbReference type="EMBL" id="AHHD01000109">
    <property type="protein sequence ID" value="EKG19786.1"/>
    <property type="molecule type" value="Genomic_DNA"/>
</dbReference>
<protein>
    <submittedName>
        <fullName evidence="1">Uncharacterized protein</fullName>
    </submittedName>
</protein>
<accession>K2RB96</accession>
<dbReference type="InParanoid" id="K2RB96"/>
<dbReference type="Proteomes" id="UP000007129">
    <property type="component" value="Unassembled WGS sequence"/>
</dbReference>
<organism evidence="1 2">
    <name type="scientific">Macrophomina phaseolina (strain MS6)</name>
    <name type="common">Charcoal rot fungus</name>
    <dbReference type="NCBI Taxonomy" id="1126212"/>
    <lineage>
        <taxon>Eukaryota</taxon>
        <taxon>Fungi</taxon>
        <taxon>Dikarya</taxon>
        <taxon>Ascomycota</taxon>
        <taxon>Pezizomycotina</taxon>
        <taxon>Dothideomycetes</taxon>
        <taxon>Dothideomycetes incertae sedis</taxon>
        <taxon>Botryosphaeriales</taxon>
        <taxon>Botryosphaeriaceae</taxon>
        <taxon>Macrophomina</taxon>
    </lineage>
</organism>
<name>K2RB96_MACPH</name>
<comment type="caution">
    <text evidence="1">The sequence shown here is derived from an EMBL/GenBank/DDBJ whole genome shotgun (WGS) entry which is preliminary data.</text>
</comment>
<dbReference type="VEuPathDB" id="FungiDB:MPH_02932"/>
<proteinExistence type="predicted"/>
<dbReference type="HOGENOM" id="CLU_1835512_0_0_1"/>
<sequence length="140" mass="15787">MTTVSLGIKYLSWYVKSSEATCGVPSQKGLWTRSTYATRNRELDVVREPITCNLSGSYLFDDGVAVRQILLVFDGWQARATDNAVELSLSLLLNFWVRGDQRRKPLHDGGSLQQRVSNGQAKVLQEDKLFLRRRSGTPKP</sequence>